<dbReference type="GO" id="GO:0009401">
    <property type="term" value="P:phosphoenolpyruvate-dependent sugar phosphotransferase system"/>
    <property type="evidence" value="ECO:0007669"/>
    <property type="project" value="UniProtKB-KW"/>
</dbReference>
<evidence type="ECO:0000256" key="2">
    <source>
        <dbReference type="ARBA" id="ARBA00004496"/>
    </source>
</evidence>
<sequence>MIEKQFTITDEAGMHARPASALVGAVSKFKSEVTIEHKGKKVNLKSILGVMSLGIPSGSVVTIAADGEDENEALDQAADVMKSQGISNE</sequence>
<dbReference type="KEGG" id="pll:I858_016155"/>
<dbReference type="NCBIfam" id="NF010352">
    <property type="entry name" value="PRK13780.1"/>
    <property type="match status" value="1"/>
</dbReference>
<comment type="subcellular location">
    <subcellularLocation>
        <location evidence="2">Cytoplasm</location>
    </subcellularLocation>
</comment>
<gene>
    <name evidence="8" type="ORF">I858_016155</name>
</gene>
<dbReference type="InterPro" id="IPR002114">
    <property type="entry name" value="PTS_HPr_Ser_P_site"/>
</dbReference>
<dbReference type="OrthoDB" id="9809047at2"/>
<dbReference type="AlphaFoldDB" id="A0A1B1S5R0"/>
<evidence type="ECO:0000313" key="8">
    <source>
        <dbReference type="EMBL" id="ANU28520.1"/>
    </source>
</evidence>
<evidence type="ECO:0000256" key="3">
    <source>
        <dbReference type="ARBA" id="ARBA00020422"/>
    </source>
</evidence>
<dbReference type="CDD" id="cd00367">
    <property type="entry name" value="PTS-HPr_like"/>
    <property type="match status" value="1"/>
</dbReference>
<evidence type="ECO:0000313" key="9">
    <source>
        <dbReference type="Proteomes" id="UP000053354"/>
    </source>
</evidence>
<dbReference type="InterPro" id="IPR035895">
    <property type="entry name" value="HPr-like_sf"/>
</dbReference>
<dbReference type="InterPro" id="IPR001020">
    <property type="entry name" value="PTS_HPr_His_P_site"/>
</dbReference>
<dbReference type="PROSITE" id="PS00369">
    <property type="entry name" value="PTS_HPR_HIS"/>
    <property type="match status" value="1"/>
</dbReference>
<dbReference type="RefSeq" id="WP_065524862.1">
    <property type="nucleotide sequence ID" value="NZ_CP016540.2"/>
</dbReference>
<evidence type="ECO:0000256" key="4">
    <source>
        <dbReference type="ARBA" id="ARBA00022490"/>
    </source>
</evidence>
<dbReference type="PROSITE" id="PS00589">
    <property type="entry name" value="PTS_HPR_SER"/>
    <property type="match status" value="1"/>
</dbReference>
<protein>
    <recommendedName>
        <fullName evidence="3">Phosphocarrier protein HPr</fullName>
    </recommendedName>
</protein>
<evidence type="ECO:0000259" key="7">
    <source>
        <dbReference type="PROSITE" id="PS51350"/>
    </source>
</evidence>
<comment type="function">
    <text evidence="1">General (non sugar-specific) component of the phosphoenolpyruvate-dependent sugar phosphotransferase system (sugar PTS). This major carbohydrate active-transport system catalyzes the phosphorylation of incoming sugar substrates concomitantly with their translocation across the cell membrane. The phosphoryl group from phosphoenolpyruvate (PEP) is transferred to the phosphoryl carrier protein HPr by enzyme I. Phospho-HPr then transfers it to the PTS EIIA domain.</text>
</comment>
<organism evidence="8 9">
    <name type="scientific">Planococcus versutus</name>
    <dbReference type="NCBI Taxonomy" id="1302659"/>
    <lineage>
        <taxon>Bacteria</taxon>
        <taxon>Bacillati</taxon>
        <taxon>Bacillota</taxon>
        <taxon>Bacilli</taxon>
        <taxon>Bacillales</taxon>
        <taxon>Caryophanaceae</taxon>
        <taxon>Planococcus</taxon>
    </lineage>
</organism>
<dbReference type="Proteomes" id="UP000053354">
    <property type="component" value="Chromosome"/>
</dbReference>
<dbReference type="Gene3D" id="3.30.1340.10">
    <property type="entry name" value="HPr-like"/>
    <property type="match status" value="1"/>
</dbReference>
<dbReference type="PROSITE" id="PS51350">
    <property type="entry name" value="PTS_HPR_DOM"/>
    <property type="match status" value="1"/>
</dbReference>
<reference evidence="8" key="1">
    <citation type="submission" date="2016-10" db="EMBL/GenBank/DDBJ databases">
        <authorList>
            <person name="See-Too W.S."/>
        </authorList>
    </citation>
    <scope>NUCLEOTIDE SEQUENCE</scope>
    <source>
        <strain evidence="8">L10.15</strain>
    </source>
</reference>
<dbReference type="PANTHER" id="PTHR33705:SF2">
    <property type="entry name" value="PHOSPHOCARRIER PROTEIN NPR"/>
    <property type="match status" value="1"/>
</dbReference>
<keyword evidence="4" id="KW-0963">Cytoplasm</keyword>
<keyword evidence="5" id="KW-0762">Sugar transport</keyword>
<proteinExistence type="predicted"/>
<dbReference type="PANTHER" id="PTHR33705">
    <property type="entry name" value="PHOSPHOCARRIER PROTEIN HPR"/>
    <property type="match status" value="1"/>
</dbReference>
<accession>A0A1B1S5R0</accession>
<feature type="domain" description="HPr" evidence="7">
    <location>
        <begin position="1"/>
        <end position="89"/>
    </location>
</feature>
<dbReference type="InterPro" id="IPR000032">
    <property type="entry name" value="HPr-like"/>
</dbReference>
<dbReference type="InterPro" id="IPR050399">
    <property type="entry name" value="HPr"/>
</dbReference>
<dbReference type="Pfam" id="PF00381">
    <property type="entry name" value="PTS-HPr"/>
    <property type="match status" value="1"/>
</dbReference>
<keyword evidence="5" id="KW-0813">Transport</keyword>
<evidence type="ECO:0000256" key="5">
    <source>
        <dbReference type="ARBA" id="ARBA00022597"/>
    </source>
</evidence>
<dbReference type="NCBIfam" id="TIGR01003">
    <property type="entry name" value="PTS_HPr_family"/>
    <property type="match status" value="1"/>
</dbReference>
<evidence type="ECO:0000256" key="1">
    <source>
        <dbReference type="ARBA" id="ARBA00003681"/>
    </source>
</evidence>
<name>A0A1B1S5R0_9BACL</name>
<evidence type="ECO:0000256" key="6">
    <source>
        <dbReference type="ARBA" id="ARBA00022683"/>
    </source>
</evidence>
<dbReference type="GO" id="GO:0005737">
    <property type="term" value="C:cytoplasm"/>
    <property type="evidence" value="ECO:0007669"/>
    <property type="project" value="UniProtKB-SubCell"/>
</dbReference>
<dbReference type="SUPFAM" id="SSF55594">
    <property type="entry name" value="HPr-like"/>
    <property type="match status" value="1"/>
</dbReference>
<dbReference type="PRINTS" id="PR00107">
    <property type="entry name" value="PHOSPHOCPHPR"/>
</dbReference>
<dbReference type="STRING" id="1302659.I858_016155"/>
<keyword evidence="6" id="KW-0598">Phosphotransferase system</keyword>
<dbReference type="EMBL" id="CP016540">
    <property type="protein sequence ID" value="ANU28520.1"/>
    <property type="molecule type" value="Genomic_DNA"/>
</dbReference>
<keyword evidence="9" id="KW-1185">Reference proteome</keyword>